<accession>A0A9W7MMQ2</accession>
<keyword evidence="3" id="KW-1185">Reference proteome</keyword>
<evidence type="ECO:0000313" key="2">
    <source>
        <dbReference type="EMBL" id="GMJ03026.1"/>
    </source>
</evidence>
<dbReference type="InterPro" id="IPR013103">
    <property type="entry name" value="RVT_2"/>
</dbReference>
<reference evidence="2" key="1">
    <citation type="submission" date="2023-05" db="EMBL/GenBank/DDBJ databases">
        <title>Genome and transcriptome analyses reveal genes involved in the formation of fine ridges on petal epidermal cells in Hibiscus trionum.</title>
        <authorList>
            <person name="Koshimizu S."/>
            <person name="Masuda S."/>
            <person name="Ishii T."/>
            <person name="Shirasu K."/>
            <person name="Hoshino A."/>
            <person name="Arita M."/>
        </authorList>
    </citation>
    <scope>NUCLEOTIDE SEQUENCE</scope>
    <source>
        <strain evidence="2">Hamamatsu line</strain>
    </source>
</reference>
<sequence>MVQPPGFEKQASDRSKLVCRLKKSLYRLKQAPSTWFEKLQAYLVDNLKFKELLADALLYFWGSDGHKIYIMVYVDDVVITGENATEVNSIIKEINTSFLSKI</sequence>
<organism evidence="2 3">
    <name type="scientific">Hibiscus trionum</name>
    <name type="common">Flower of an hour</name>
    <dbReference type="NCBI Taxonomy" id="183268"/>
    <lineage>
        <taxon>Eukaryota</taxon>
        <taxon>Viridiplantae</taxon>
        <taxon>Streptophyta</taxon>
        <taxon>Embryophyta</taxon>
        <taxon>Tracheophyta</taxon>
        <taxon>Spermatophyta</taxon>
        <taxon>Magnoliopsida</taxon>
        <taxon>eudicotyledons</taxon>
        <taxon>Gunneridae</taxon>
        <taxon>Pentapetalae</taxon>
        <taxon>rosids</taxon>
        <taxon>malvids</taxon>
        <taxon>Malvales</taxon>
        <taxon>Malvaceae</taxon>
        <taxon>Malvoideae</taxon>
        <taxon>Hibiscus</taxon>
    </lineage>
</organism>
<keyword evidence="2" id="KW-0808">Transferase</keyword>
<protein>
    <submittedName>
        <fullName evidence="2">Cysteine-rich RLK (RECEPTOR-like protein kinase) 8</fullName>
    </submittedName>
</protein>
<dbReference type="SUPFAM" id="SSF56672">
    <property type="entry name" value="DNA/RNA polymerases"/>
    <property type="match status" value="1"/>
</dbReference>
<comment type="caution">
    <text evidence="2">The sequence shown here is derived from an EMBL/GenBank/DDBJ whole genome shotgun (WGS) entry which is preliminary data.</text>
</comment>
<evidence type="ECO:0000313" key="3">
    <source>
        <dbReference type="Proteomes" id="UP001165190"/>
    </source>
</evidence>
<dbReference type="InterPro" id="IPR043502">
    <property type="entry name" value="DNA/RNA_pol_sf"/>
</dbReference>
<dbReference type="GO" id="GO:0016301">
    <property type="term" value="F:kinase activity"/>
    <property type="evidence" value="ECO:0007669"/>
    <property type="project" value="UniProtKB-KW"/>
</dbReference>
<feature type="domain" description="Reverse transcriptase Ty1/copia-type" evidence="1">
    <location>
        <begin position="1"/>
        <end position="98"/>
    </location>
</feature>
<proteinExistence type="predicted"/>
<dbReference type="AlphaFoldDB" id="A0A9W7MMQ2"/>
<name>A0A9W7MMQ2_HIBTR</name>
<dbReference type="EMBL" id="BSYR01000037">
    <property type="protein sequence ID" value="GMJ03026.1"/>
    <property type="molecule type" value="Genomic_DNA"/>
</dbReference>
<gene>
    <name evidence="2" type="ORF">HRI_003971800</name>
</gene>
<evidence type="ECO:0000259" key="1">
    <source>
        <dbReference type="Pfam" id="PF07727"/>
    </source>
</evidence>
<dbReference type="Proteomes" id="UP001165190">
    <property type="component" value="Unassembled WGS sequence"/>
</dbReference>
<dbReference type="Pfam" id="PF07727">
    <property type="entry name" value="RVT_2"/>
    <property type="match status" value="1"/>
</dbReference>
<keyword evidence="2" id="KW-0418">Kinase</keyword>